<dbReference type="PANTHER" id="PTHR48107:SF7">
    <property type="entry name" value="RE15974P"/>
    <property type="match status" value="1"/>
</dbReference>
<dbReference type="Gene3D" id="3.40.50.720">
    <property type="entry name" value="NAD(P)-binding Rossmann-like Domain"/>
    <property type="match status" value="1"/>
</dbReference>
<dbReference type="Pfam" id="PF13561">
    <property type="entry name" value="adh_short_C2"/>
    <property type="match status" value="1"/>
</dbReference>
<dbReference type="EMBL" id="FZOD01000018">
    <property type="protein sequence ID" value="SNS87675.1"/>
    <property type="molecule type" value="Genomic_DNA"/>
</dbReference>
<comment type="similarity">
    <text evidence="1">Belongs to the short-chain dehydrogenases/reductases (SDR) family.</text>
</comment>
<evidence type="ECO:0000256" key="2">
    <source>
        <dbReference type="ARBA" id="ARBA00023002"/>
    </source>
</evidence>
<evidence type="ECO:0000259" key="3">
    <source>
        <dbReference type="SMART" id="SM00822"/>
    </source>
</evidence>
<protein>
    <submittedName>
        <fullName evidence="4">3-oxoacyl-[acyl-carrier protein] reductase/tetrahydroxynaphthalene reductase</fullName>
    </submittedName>
</protein>
<dbReference type="PRINTS" id="PR00081">
    <property type="entry name" value="GDHRDH"/>
</dbReference>
<dbReference type="FunFam" id="3.40.50.720:FF:000084">
    <property type="entry name" value="Short-chain dehydrogenase reductase"/>
    <property type="match status" value="1"/>
</dbReference>
<keyword evidence="5" id="KW-1185">Reference proteome</keyword>
<feature type="domain" description="Ketoreductase" evidence="3">
    <location>
        <begin position="8"/>
        <end position="192"/>
    </location>
</feature>
<organism evidence="4 5">
    <name type="scientific">Streptosporangium subroseum</name>
    <dbReference type="NCBI Taxonomy" id="106412"/>
    <lineage>
        <taxon>Bacteria</taxon>
        <taxon>Bacillati</taxon>
        <taxon>Actinomycetota</taxon>
        <taxon>Actinomycetes</taxon>
        <taxon>Streptosporangiales</taxon>
        <taxon>Streptosporangiaceae</taxon>
        <taxon>Streptosporangium</taxon>
    </lineage>
</organism>
<evidence type="ECO:0000313" key="4">
    <source>
        <dbReference type="EMBL" id="SNS87675.1"/>
    </source>
</evidence>
<dbReference type="AlphaFoldDB" id="A0A239I250"/>
<dbReference type="GO" id="GO:0016614">
    <property type="term" value="F:oxidoreductase activity, acting on CH-OH group of donors"/>
    <property type="evidence" value="ECO:0007669"/>
    <property type="project" value="UniProtKB-ARBA"/>
</dbReference>
<proteinExistence type="inferred from homology"/>
<evidence type="ECO:0000313" key="5">
    <source>
        <dbReference type="Proteomes" id="UP000198282"/>
    </source>
</evidence>
<dbReference type="Proteomes" id="UP000198282">
    <property type="component" value="Unassembled WGS sequence"/>
</dbReference>
<keyword evidence="2" id="KW-0560">Oxidoreductase</keyword>
<dbReference type="SUPFAM" id="SSF51735">
    <property type="entry name" value="NAD(P)-binding Rossmann-fold domains"/>
    <property type="match status" value="1"/>
</dbReference>
<accession>A0A239I250</accession>
<evidence type="ECO:0000256" key="1">
    <source>
        <dbReference type="ARBA" id="ARBA00006484"/>
    </source>
</evidence>
<sequence>MSGKLAGRKALVTGGARGIGAAVVRRLAADRADVAINYRSSGHDADALAAEITADGRHAVAIKADVSDPDQIRRMTDQAADALGGLDILVSNAGIEHFGKLDAITPADFDRVFAINVRGQFFAVQNAVRHMGEGGKIVLTSSASAHKTVFYHALYASSKAAVECIALNLSPELGRRGITINAIAPGGTVTDMSDHAGSRYVHPDVDADFGTVIRTTSSLGRMAQPAEIAAVVSFLVSDDASFITGRTIQADGGWF</sequence>
<dbReference type="InterPro" id="IPR057326">
    <property type="entry name" value="KR_dom"/>
</dbReference>
<gene>
    <name evidence="4" type="ORF">SAMN05216276_101879</name>
</gene>
<dbReference type="InterPro" id="IPR036291">
    <property type="entry name" value="NAD(P)-bd_dom_sf"/>
</dbReference>
<dbReference type="PANTHER" id="PTHR48107">
    <property type="entry name" value="NADPH-DEPENDENT ALDEHYDE REDUCTASE-LIKE PROTEIN, CHLOROPLASTIC-RELATED"/>
    <property type="match status" value="1"/>
</dbReference>
<dbReference type="RefSeq" id="WP_179282117.1">
    <property type="nucleotide sequence ID" value="NZ_FZOD01000018.1"/>
</dbReference>
<reference evidence="4 5" key="1">
    <citation type="submission" date="2017-06" db="EMBL/GenBank/DDBJ databases">
        <authorList>
            <person name="Kim H.J."/>
            <person name="Triplett B.A."/>
        </authorList>
    </citation>
    <scope>NUCLEOTIDE SEQUENCE [LARGE SCALE GENOMIC DNA]</scope>
    <source>
        <strain evidence="4 5">CGMCC 4.2132</strain>
    </source>
</reference>
<name>A0A239I250_9ACTN</name>
<dbReference type="InterPro" id="IPR020904">
    <property type="entry name" value="Sc_DH/Rdtase_CS"/>
</dbReference>
<dbReference type="SMART" id="SM00822">
    <property type="entry name" value="PKS_KR"/>
    <property type="match status" value="1"/>
</dbReference>
<dbReference type="PRINTS" id="PR00080">
    <property type="entry name" value="SDRFAMILY"/>
</dbReference>
<dbReference type="InterPro" id="IPR002347">
    <property type="entry name" value="SDR_fam"/>
</dbReference>
<dbReference type="PROSITE" id="PS00061">
    <property type="entry name" value="ADH_SHORT"/>
    <property type="match status" value="1"/>
</dbReference>